<feature type="signal peptide" evidence="1">
    <location>
        <begin position="1"/>
        <end position="22"/>
    </location>
</feature>
<protein>
    <recommendedName>
        <fullName evidence="4">Arabinanase/levansucrase/invertase</fullName>
    </recommendedName>
</protein>
<dbReference type="Gene3D" id="2.115.10.20">
    <property type="entry name" value="Glycosyl hydrolase domain, family 43"/>
    <property type="match status" value="1"/>
</dbReference>
<dbReference type="InterPro" id="IPR023296">
    <property type="entry name" value="Glyco_hydro_beta-prop_sf"/>
</dbReference>
<feature type="chain" id="PRO_5046813323" description="Arabinanase/levansucrase/invertase" evidence="1">
    <location>
        <begin position="23"/>
        <end position="554"/>
    </location>
</feature>
<evidence type="ECO:0000313" key="3">
    <source>
        <dbReference type="Proteomes" id="UP001583186"/>
    </source>
</evidence>
<accession>A0ABR3YNR0</accession>
<keyword evidence="1" id="KW-0732">Signal</keyword>
<sequence length="554" mass="58822">MIATAFTSFVAAAACLPSFVSAHSHASKRSTSSNVVTFANDQAFLFDTDGNQIDAYATKINYFNTSSGPQYILYGISFAGPNTTGDGPLKSYSSVDLVNWKYNGILSDTVAGGRPHMIYNAATDKYVLWVNVDGGYKVGTSSSPTGGFEYVEGGGALYPGIQEAGLIGADHSVASFGDTAYLAFAALNFADPRAGSLWPPIFQTMHLSPLTSDFINSTLDAFNVTSPAFDGVDQQTESPDIFIRNGTMYIVTSNTCGYCDGSIGVVYRAATPGTPNADTQWKRDIVSGYSCGGQVEGVLPLTDPTTGEVTYVWHSTTVPGGVRVGFSGHIFQPLQFNDDGSVQDLDCSPKKQWQVPYTPGVGAVATGKLTEATDASPRFANYHPVCDSDRIASLYQTWTNSKTGVLREVAINVAAGYNQADFQVNVFAFSNLSDLVAPSYKYKLLGSASFTPDNLTQVFGTATVTLNATVTAGDMLGFSISEAAAPGSFSFANFVPFCHLEYDMHSACEAGDSAQGQVLFEQASGQNSLRGLHGNLSPVTIRQGKGIKFFSTVE</sequence>
<comment type="caution">
    <text evidence="2">The sequence shown here is derived from an EMBL/GenBank/DDBJ whole genome shotgun (WGS) entry which is preliminary data.</text>
</comment>
<dbReference type="SUPFAM" id="SSF75005">
    <property type="entry name" value="Arabinanase/levansucrase/invertase"/>
    <property type="match status" value="1"/>
</dbReference>
<proteinExistence type="predicted"/>
<evidence type="ECO:0000256" key="1">
    <source>
        <dbReference type="SAM" id="SignalP"/>
    </source>
</evidence>
<dbReference type="Proteomes" id="UP001583186">
    <property type="component" value="Unassembled WGS sequence"/>
</dbReference>
<dbReference type="EMBL" id="JAWCUI010000070">
    <property type="protein sequence ID" value="KAL1889757.1"/>
    <property type="molecule type" value="Genomic_DNA"/>
</dbReference>
<name>A0ABR3YNR0_9PEZI</name>
<organism evidence="2 3">
    <name type="scientific">Sporothrix stenoceras</name>
    <dbReference type="NCBI Taxonomy" id="5173"/>
    <lineage>
        <taxon>Eukaryota</taxon>
        <taxon>Fungi</taxon>
        <taxon>Dikarya</taxon>
        <taxon>Ascomycota</taxon>
        <taxon>Pezizomycotina</taxon>
        <taxon>Sordariomycetes</taxon>
        <taxon>Sordariomycetidae</taxon>
        <taxon>Ophiostomatales</taxon>
        <taxon>Ophiostomataceae</taxon>
        <taxon>Sporothrix</taxon>
    </lineage>
</organism>
<gene>
    <name evidence="2" type="ORF">Sste5346_008745</name>
</gene>
<dbReference type="PANTHER" id="PTHR22925:SF3">
    <property type="entry name" value="GLYCOSYL HYDROLASE FAMILY PROTEIN 43"/>
    <property type="match status" value="1"/>
</dbReference>
<dbReference type="PANTHER" id="PTHR22925">
    <property type="entry name" value="GLYCOSYL HYDROLASE 43 FAMILY MEMBER"/>
    <property type="match status" value="1"/>
</dbReference>
<evidence type="ECO:0000313" key="2">
    <source>
        <dbReference type="EMBL" id="KAL1889757.1"/>
    </source>
</evidence>
<reference evidence="2 3" key="1">
    <citation type="journal article" date="2024" name="IMA Fungus">
        <title>IMA Genome - F19 : A genome assembly and annotation guide to empower mycologists, including annotated draft genome sequences of Ceratocystis pirilliformis, Diaporthe australafricana, Fusarium ophioides, Paecilomyces lecythidis, and Sporothrix stenoceras.</title>
        <authorList>
            <person name="Aylward J."/>
            <person name="Wilson A.M."/>
            <person name="Visagie C.M."/>
            <person name="Spraker J."/>
            <person name="Barnes I."/>
            <person name="Buitendag C."/>
            <person name="Ceriani C."/>
            <person name="Del Mar Angel L."/>
            <person name="du Plessis D."/>
            <person name="Fuchs T."/>
            <person name="Gasser K."/>
            <person name="Kramer D."/>
            <person name="Li W."/>
            <person name="Munsamy K."/>
            <person name="Piso A."/>
            <person name="Price J.L."/>
            <person name="Sonnekus B."/>
            <person name="Thomas C."/>
            <person name="van der Nest A."/>
            <person name="van Dijk A."/>
            <person name="van Heerden A."/>
            <person name="van Vuuren N."/>
            <person name="Yilmaz N."/>
            <person name="Duong T.A."/>
            <person name="van der Merwe N.A."/>
            <person name="Wingfield M.J."/>
            <person name="Wingfield B.D."/>
        </authorList>
    </citation>
    <scope>NUCLEOTIDE SEQUENCE [LARGE SCALE GENOMIC DNA]</scope>
    <source>
        <strain evidence="2 3">CMW 5346</strain>
    </source>
</reference>
<evidence type="ECO:0008006" key="4">
    <source>
        <dbReference type="Google" id="ProtNLM"/>
    </source>
</evidence>
<keyword evidence="3" id="KW-1185">Reference proteome</keyword>